<dbReference type="EC" id="2.7.1.-" evidence="4"/>
<reference evidence="5" key="3">
    <citation type="submission" date="2021-06" db="EMBL/GenBank/DDBJ databases">
        <title>Genomic Description and Analysis of Intracellular Bacteria, Candidatus Berkiella cookevillensis and Candidatus Berkiella aquae.</title>
        <authorList>
            <person name="Kidane D.T."/>
            <person name="Mehari Y.T."/>
            <person name="Rice F.C."/>
            <person name="Arivett B.A."/>
            <person name="Farone A.L."/>
            <person name="Berk S.G."/>
            <person name="Farone M.B."/>
        </authorList>
    </citation>
    <scope>NUCLEOTIDE SEQUENCE</scope>
    <source>
        <strain evidence="5">HT99</strain>
    </source>
</reference>
<sequence>MQTRDGYLSSIHFAALEGKNDKLCKLLTAKPHHVNIQDRYGMTPLHYAAKYGQLESVSILLQRGANINQVDCDGYPPIFYATSRIKRFLLSQGAKRFDPYFTPLHKAALQGKLQQVKTNLRCGINEQDDNGVTPLMYAVLSKNKKLISYLLKKGADPYAVDFNQNNIIDYAKKDNHHTPLSRFLKKQIGLTKTRLRRIMHFLRFRILRKLGLAKKLNKKLLIILGESHGDYRLYQIEKAFLAFAVKFKIKHLFVETNHDSAMIADEYGKMINKKKKNMFITGVDNHPCLSASVSERNVVISEGIEAICQHGVFITGLHHLYGLVRDPKTKLDGRKFETLPINLAASFITQSSKIVEERFAFNAKKVLQLKRI</sequence>
<keyword evidence="1" id="KW-0677">Repeat</keyword>
<dbReference type="Proteomes" id="UP000051497">
    <property type="component" value="Unassembled WGS sequence"/>
</dbReference>
<dbReference type="Pfam" id="PF12796">
    <property type="entry name" value="Ank_2"/>
    <property type="match status" value="2"/>
</dbReference>
<dbReference type="PROSITE" id="PS50297">
    <property type="entry name" value="ANK_REP_REGION"/>
    <property type="match status" value="2"/>
</dbReference>
<keyword evidence="2 3" id="KW-0040">ANK repeat</keyword>
<reference evidence="5" key="2">
    <citation type="journal article" date="2016" name="Genome Announc.">
        <title>Draft Genome Sequences of Two Novel Amoeba-Resistant Intranuclear Bacteria, 'Candidatus Berkiella cookevillensis' and 'Candidatus Berkiella aquae'.</title>
        <authorList>
            <person name="Mehari Y.T."/>
            <person name="Arivett B.A."/>
            <person name="Farone A.L."/>
            <person name="Gunderson J.H."/>
            <person name="Farone M.B."/>
        </authorList>
    </citation>
    <scope>NUCLEOTIDE SEQUENCE</scope>
    <source>
        <strain evidence="5">HT99</strain>
    </source>
</reference>
<evidence type="ECO:0000313" key="6">
    <source>
        <dbReference type="Proteomes" id="UP000051497"/>
    </source>
</evidence>
<dbReference type="EMBL" id="LKAJ01000001">
    <property type="protein sequence ID" value="KRG22780.1"/>
    <property type="molecule type" value="Genomic_DNA"/>
</dbReference>
<protein>
    <submittedName>
        <fullName evidence="5">Ankyrin repeat domain-containing protein</fullName>
    </submittedName>
    <submittedName>
        <fullName evidence="4">Phosphocholine transferase AnkX</fullName>
        <ecNumber evidence="4">2.7.1.-</ecNumber>
    </submittedName>
</protein>
<dbReference type="EMBL" id="LKAJ02000001">
    <property type="protein sequence ID" value="MCS5711859.1"/>
    <property type="molecule type" value="Genomic_DNA"/>
</dbReference>
<dbReference type="SMART" id="SM00248">
    <property type="entry name" value="ANK"/>
    <property type="match status" value="4"/>
</dbReference>
<evidence type="ECO:0000313" key="4">
    <source>
        <dbReference type="EMBL" id="KRG22780.1"/>
    </source>
</evidence>
<dbReference type="PROSITE" id="PS50088">
    <property type="entry name" value="ANK_REPEAT"/>
    <property type="match status" value="2"/>
</dbReference>
<dbReference type="PANTHER" id="PTHR24171">
    <property type="entry name" value="ANKYRIN REPEAT DOMAIN-CONTAINING PROTEIN 39-RELATED"/>
    <property type="match status" value="1"/>
</dbReference>
<dbReference type="PRINTS" id="PR01415">
    <property type="entry name" value="ANKYRIN"/>
</dbReference>
<proteinExistence type="predicted"/>
<dbReference type="AlphaFoldDB" id="A0A0Q9YPS9"/>
<feature type="repeat" description="ANK" evidence="3">
    <location>
        <begin position="130"/>
        <end position="162"/>
    </location>
</feature>
<feature type="repeat" description="ANK" evidence="3">
    <location>
        <begin position="40"/>
        <end position="72"/>
    </location>
</feature>
<dbReference type="OrthoDB" id="5649561at2"/>
<dbReference type="InterPro" id="IPR036770">
    <property type="entry name" value="Ankyrin_rpt-contain_sf"/>
</dbReference>
<dbReference type="Gene3D" id="1.25.40.20">
    <property type="entry name" value="Ankyrin repeat-containing domain"/>
    <property type="match status" value="2"/>
</dbReference>
<accession>A0A0Q9YPS9</accession>
<evidence type="ECO:0000313" key="5">
    <source>
        <dbReference type="EMBL" id="MCS5711859.1"/>
    </source>
</evidence>
<keyword evidence="4" id="KW-0808">Transferase</keyword>
<dbReference type="InterPro" id="IPR002110">
    <property type="entry name" value="Ankyrin_rpt"/>
</dbReference>
<dbReference type="GO" id="GO:0016740">
    <property type="term" value="F:transferase activity"/>
    <property type="evidence" value="ECO:0007669"/>
    <property type="project" value="UniProtKB-KW"/>
</dbReference>
<organism evidence="4">
    <name type="scientific">Candidatus Berkiella aquae</name>
    <dbReference type="NCBI Taxonomy" id="295108"/>
    <lineage>
        <taxon>Bacteria</taxon>
        <taxon>Pseudomonadati</taxon>
        <taxon>Pseudomonadota</taxon>
        <taxon>Gammaproteobacteria</taxon>
        <taxon>Candidatus Berkiellales</taxon>
        <taxon>Candidatus Berkiellaceae</taxon>
        <taxon>Candidatus Berkiella</taxon>
    </lineage>
</organism>
<name>A0A0Q9YPS9_9GAMM</name>
<reference evidence="4" key="1">
    <citation type="submission" date="2015-09" db="EMBL/GenBank/DDBJ databases">
        <title>Draft Genome Sequences of Two Novel Amoeba-resistant Intranuclear Bacteria, Candidatus Berkiella cookevillensis and Candidatus Berkiella aquae.</title>
        <authorList>
            <person name="Mehari Y.T."/>
            <person name="Arivett B.A."/>
            <person name="Farone A.L."/>
            <person name="Gunderson J.H."/>
            <person name="Farone M.B."/>
        </authorList>
    </citation>
    <scope>NUCLEOTIDE SEQUENCE [LARGE SCALE GENOMIC DNA]</scope>
    <source>
        <strain evidence="4">HT99</strain>
    </source>
</reference>
<gene>
    <name evidence="4" type="primary">ankX_4</name>
    <name evidence="4" type="ORF">HT99x_00321</name>
    <name evidence="5" type="ORF">HT99x_010485</name>
</gene>
<keyword evidence="6" id="KW-1185">Reference proteome</keyword>
<dbReference type="PATRIC" id="fig|1590043.3.peg.323"/>
<dbReference type="RefSeq" id="WP_075064959.1">
    <property type="nucleotide sequence ID" value="NZ_LKAJ02000001.1"/>
</dbReference>
<evidence type="ECO:0000256" key="1">
    <source>
        <dbReference type="ARBA" id="ARBA00022737"/>
    </source>
</evidence>
<evidence type="ECO:0000256" key="3">
    <source>
        <dbReference type="PROSITE-ProRule" id="PRU00023"/>
    </source>
</evidence>
<dbReference type="SUPFAM" id="SSF48403">
    <property type="entry name" value="Ankyrin repeat"/>
    <property type="match status" value="1"/>
</dbReference>
<comment type="caution">
    <text evidence="4">The sequence shown here is derived from an EMBL/GenBank/DDBJ whole genome shotgun (WGS) entry which is preliminary data.</text>
</comment>
<evidence type="ECO:0000256" key="2">
    <source>
        <dbReference type="ARBA" id="ARBA00023043"/>
    </source>
</evidence>
<dbReference type="STRING" id="295108.HT99x_00321"/>